<gene>
    <name evidence="1" type="ORF">NC998_21010</name>
</gene>
<protein>
    <submittedName>
        <fullName evidence="1">Uncharacterized protein</fullName>
    </submittedName>
</protein>
<dbReference type="Proteomes" id="UP001464891">
    <property type="component" value="Unassembled WGS sequence"/>
</dbReference>
<evidence type="ECO:0000313" key="2">
    <source>
        <dbReference type="Proteomes" id="UP001464891"/>
    </source>
</evidence>
<name>A0ABV0JCR1_9CYAN</name>
<keyword evidence="2" id="KW-1185">Reference proteome</keyword>
<dbReference type="EMBL" id="JAMPKM010000015">
    <property type="protein sequence ID" value="MEP0819582.1"/>
    <property type="molecule type" value="Genomic_DNA"/>
</dbReference>
<sequence>MLLIGVVFVSELLGFLVERAIGLLNWFELGFNPVQAEFGAKGANSKIEQASSQQLMP</sequence>
<comment type="caution">
    <text evidence="1">The sequence shown here is derived from an EMBL/GenBank/DDBJ whole genome shotgun (WGS) entry which is preliminary data.</text>
</comment>
<evidence type="ECO:0000313" key="1">
    <source>
        <dbReference type="EMBL" id="MEP0819582.1"/>
    </source>
</evidence>
<proteinExistence type="predicted"/>
<reference evidence="1 2" key="1">
    <citation type="submission" date="2022-04" db="EMBL/GenBank/DDBJ databases">
        <title>Positive selection, recombination, and allopatry shape intraspecific diversity of widespread and dominant cyanobacteria.</title>
        <authorList>
            <person name="Wei J."/>
            <person name="Shu W."/>
            <person name="Hu C."/>
        </authorList>
    </citation>
    <scope>NUCLEOTIDE SEQUENCE [LARGE SCALE GENOMIC DNA]</scope>
    <source>
        <strain evidence="1 2">GB2-A4</strain>
    </source>
</reference>
<organism evidence="1 2">
    <name type="scientific">Trichocoleus desertorum GB2-A4</name>
    <dbReference type="NCBI Taxonomy" id="2933944"/>
    <lineage>
        <taxon>Bacteria</taxon>
        <taxon>Bacillati</taxon>
        <taxon>Cyanobacteriota</taxon>
        <taxon>Cyanophyceae</taxon>
        <taxon>Leptolyngbyales</taxon>
        <taxon>Trichocoleusaceae</taxon>
        <taxon>Trichocoleus</taxon>
    </lineage>
</organism>
<dbReference type="RefSeq" id="WP_190440588.1">
    <property type="nucleotide sequence ID" value="NZ_JAMPKM010000015.1"/>
</dbReference>
<accession>A0ABV0JCR1</accession>